<dbReference type="EMBL" id="KK914557">
    <property type="protein sequence ID" value="KDP33148.1"/>
    <property type="molecule type" value="Genomic_DNA"/>
</dbReference>
<dbReference type="Proteomes" id="UP000027138">
    <property type="component" value="Unassembled WGS sequence"/>
</dbReference>
<evidence type="ECO:0000313" key="3">
    <source>
        <dbReference type="Proteomes" id="UP000027138"/>
    </source>
</evidence>
<accession>A0A067KDR0</accession>
<name>A0A067KDR0_JATCU</name>
<protein>
    <submittedName>
        <fullName evidence="2">Uncharacterized protein</fullName>
    </submittedName>
</protein>
<gene>
    <name evidence="2" type="ORF">JCGZ_13540</name>
</gene>
<keyword evidence="3" id="KW-1185">Reference proteome</keyword>
<evidence type="ECO:0000256" key="1">
    <source>
        <dbReference type="SAM" id="MobiDB-lite"/>
    </source>
</evidence>
<reference evidence="2 3" key="1">
    <citation type="journal article" date="2014" name="PLoS ONE">
        <title>Global Analysis of Gene Expression Profiles in Physic Nut (Jatropha curcas L.) Seedlings Exposed to Salt Stress.</title>
        <authorList>
            <person name="Zhang L."/>
            <person name="Zhang C."/>
            <person name="Wu P."/>
            <person name="Chen Y."/>
            <person name="Li M."/>
            <person name="Jiang H."/>
            <person name="Wu G."/>
        </authorList>
    </citation>
    <scope>NUCLEOTIDE SEQUENCE [LARGE SCALE GENOMIC DNA]</scope>
    <source>
        <strain evidence="3">cv. GZQX0401</strain>
        <tissue evidence="2">Young leaves</tissue>
    </source>
</reference>
<feature type="compositionally biased region" description="Acidic residues" evidence="1">
    <location>
        <begin position="61"/>
        <end position="78"/>
    </location>
</feature>
<evidence type="ECO:0000313" key="2">
    <source>
        <dbReference type="EMBL" id="KDP33148.1"/>
    </source>
</evidence>
<organism evidence="2 3">
    <name type="scientific">Jatropha curcas</name>
    <name type="common">Barbados nut</name>
    <dbReference type="NCBI Taxonomy" id="180498"/>
    <lineage>
        <taxon>Eukaryota</taxon>
        <taxon>Viridiplantae</taxon>
        <taxon>Streptophyta</taxon>
        <taxon>Embryophyta</taxon>
        <taxon>Tracheophyta</taxon>
        <taxon>Spermatophyta</taxon>
        <taxon>Magnoliopsida</taxon>
        <taxon>eudicotyledons</taxon>
        <taxon>Gunneridae</taxon>
        <taxon>Pentapetalae</taxon>
        <taxon>rosids</taxon>
        <taxon>fabids</taxon>
        <taxon>Malpighiales</taxon>
        <taxon>Euphorbiaceae</taxon>
        <taxon>Crotonoideae</taxon>
        <taxon>Jatropheae</taxon>
        <taxon>Jatropha</taxon>
    </lineage>
</organism>
<feature type="region of interest" description="Disordered" evidence="1">
    <location>
        <begin position="55"/>
        <end position="78"/>
    </location>
</feature>
<sequence>MMGCFVIRIASYLRVWNFARPVYDSVGGGKGTRLDLDVTVHMKLVEKVGDSCRIVGTREESSDDEEAEDAGDTNMEEDNLTPFPGFGISSGAGTFGAGPSFQGASNLSNDDVLARMMSRMDMFDTCLNRMESMIADSFQSIEIMYGSLDSRIDTMQGQYQGIASQLQTMIQLLQPHPPSPPKY</sequence>
<proteinExistence type="predicted"/>
<dbReference type="AlphaFoldDB" id="A0A067KDR0"/>